<dbReference type="InterPro" id="IPR050832">
    <property type="entry name" value="Bact_Acetyltransf"/>
</dbReference>
<dbReference type="Gene3D" id="3.40.630.30">
    <property type="match status" value="1"/>
</dbReference>
<dbReference type="PROSITE" id="PS51186">
    <property type="entry name" value="GNAT"/>
    <property type="match status" value="1"/>
</dbReference>
<gene>
    <name evidence="4" type="ORF">GCM10010873_04810</name>
</gene>
<feature type="domain" description="N-acetyltransferase" evidence="3">
    <location>
        <begin position="3"/>
        <end position="145"/>
    </location>
</feature>
<dbReference type="Pfam" id="PF13508">
    <property type="entry name" value="Acetyltransf_7"/>
    <property type="match status" value="1"/>
</dbReference>
<dbReference type="GO" id="GO:0016747">
    <property type="term" value="F:acyltransferase activity, transferring groups other than amino-acyl groups"/>
    <property type="evidence" value="ECO:0007669"/>
    <property type="project" value="InterPro"/>
</dbReference>
<comment type="caution">
    <text evidence="4">The sequence shown here is derived from an EMBL/GenBank/DDBJ whole genome shotgun (WGS) entry which is preliminary data.</text>
</comment>
<dbReference type="InterPro" id="IPR000182">
    <property type="entry name" value="GNAT_dom"/>
</dbReference>
<dbReference type="EMBL" id="BSPP01000002">
    <property type="protein sequence ID" value="GLS85508.1"/>
    <property type="molecule type" value="Genomic_DNA"/>
</dbReference>
<protein>
    <recommendedName>
        <fullName evidence="3">N-acetyltransferase domain-containing protein</fullName>
    </recommendedName>
</protein>
<name>A0AA37TTC9_9RHOB</name>
<organism evidence="4 5">
    <name type="scientific">Cypionkella aquatica</name>
    <dbReference type="NCBI Taxonomy" id="1756042"/>
    <lineage>
        <taxon>Bacteria</taxon>
        <taxon>Pseudomonadati</taxon>
        <taxon>Pseudomonadota</taxon>
        <taxon>Alphaproteobacteria</taxon>
        <taxon>Rhodobacterales</taxon>
        <taxon>Paracoccaceae</taxon>
        <taxon>Cypionkella</taxon>
    </lineage>
</organism>
<sequence length="146" mass="15933">MSPAITDATPADAPAIAAILGAWNRDTAWMPKLHSAAEDLGFAQHLISSRTTRVLRAPDVLGFLSRMGEQIEALYLAPTARGRGHGAQLLAEAKAACAQLTLYTFQANLPAQRFYAREGFAEIARSDGADNDEHLPDLRLHWRKEP</sequence>
<dbReference type="AlphaFoldDB" id="A0AA37TTC9"/>
<evidence type="ECO:0000256" key="1">
    <source>
        <dbReference type="ARBA" id="ARBA00022679"/>
    </source>
</evidence>
<dbReference type="InterPro" id="IPR016181">
    <property type="entry name" value="Acyl_CoA_acyltransferase"/>
</dbReference>
<evidence type="ECO:0000256" key="2">
    <source>
        <dbReference type="ARBA" id="ARBA00023315"/>
    </source>
</evidence>
<dbReference type="SUPFAM" id="SSF55729">
    <property type="entry name" value="Acyl-CoA N-acyltransferases (Nat)"/>
    <property type="match status" value="1"/>
</dbReference>
<keyword evidence="5" id="KW-1185">Reference proteome</keyword>
<dbReference type="PANTHER" id="PTHR43877">
    <property type="entry name" value="AMINOALKYLPHOSPHONATE N-ACETYLTRANSFERASE-RELATED-RELATED"/>
    <property type="match status" value="1"/>
</dbReference>
<evidence type="ECO:0000313" key="4">
    <source>
        <dbReference type="EMBL" id="GLS85508.1"/>
    </source>
</evidence>
<reference evidence="4 5" key="1">
    <citation type="journal article" date="2014" name="Int. J. Syst. Evol. Microbiol.">
        <title>Complete genome sequence of Corynebacterium casei LMG S-19264T (=DSM 44701T), isolated from a smear-ripened cheese.</title>
        <authorList>
            <consortium name="US DOE Joint Genome Institute (JGI-PGF)"/>
            <person name="Walter F."/>
            <person name="Albersmeier A."/>
            <person name="Kalinowski J."/>
            <person name="Ruckert C."/>
        </authorList>
    </citation>
    <scope>NUCLEOTIDE SEQUENCE [LARGE SCALE GENOMIC DNA]</scope>
    <source>
        <strain evidence="4 5">NBRC 111766</strain>
    </source>
</reference>
<evidence type="ECO:0000313" key="5">
    <source>
        <dbReference type="Proteomes" id="UP001157355"/>
    </source>
</evidence>
<dbReference type="CDD" id="cd04301">
    <property type="entry name" value="NAT_SF"/>
    <property type="match status" value="1"/>
</dbReference>
<keyword evidence="2" id="KW-0012">Acyltransferase</keyword>
<keyword evidence="1" id="KW-0808">Transferase</keyword>
<accession>A0AA37TTC9</accession>
<proteinExistence type="predicted"/>
<dbReference type="RefSeq" id="WP_284323721.1">
    <property type="nucleotide sequence ID" value="NZ_BSPP01000002.1"/>
</dbReference>
<evidence type="ECO:0000259" key="3">
    <source>
        <dbReference type="PROSITE" id="PS51186"/>
    </source>
</evidence>
<dbReference type="Proteomes" id="UP001157355">
    <property type="component" value="Unassembled WGS sequence"/>
</dbReference>